<dbReference type="GO" id="GO:0045476">
    <property type="term" value="P:nurse cell apoptotic process"/>
    <property type="evidence" value="ECO:0007669"/>
    <property type="project" value="UniProtKB-ARBA"/>
</dbReference>
<evidence type="ECO:0000313" key="18">
    <source>
        <dbReference type="Proteomes" id="UP001378592"/>
    </source>
</evidence>
<dbReference type="InterPro" id="IPR000210">
    <property type="entry name" value="BTB/POZ_dom"/>
</dbReference>
<feature type="domain" description="C2H2-type" evidence="16">
    <location>
        <begin position="411"/>
        <end position="434"/>
    </location>
</feature>
<comment type="subcellular location">
    <subcellularLocation>
        <location evidence="1">Nucleus</location>
    </subcellularLocation>
</comment>
<keyword evidence="10" id="KW-0804">Transcription</keyword>
<dbReference type="SUPFAM" id="SSF54695">
    <property type="entry name" value="POZ domain"/>
    <property type="match status" value="1"/>
</dbReference>
<dbReference type="Pfam" id="PF00651">
    <property type="entry name" value="BTB"/>
    <property type="match status" value="1"/>
</dbReference>
<evidence type="ECO:0000259" key="15">
    <source>
        <dbReference type="PROSITE" id="PS50097"/>
    </source>
</evidence>
<evidence type="ECO:0000313" key="17">
    <source>
        <dbReference type="EMBL" id="KAK7869678.1"/>
    </source>
</evidence>
<dbReference type="GO" id="GO:0035167">
    <property type="term" value="P:larval lymph gland hemopoiesis"/>
    <property type="evidence" value="ECO:0007669"/>
    <property type="project" value="UniProtKB-ARBA"/>
</dbReference>
<keyword evidence="3" id="KW-0479">Metal-binding</keyword>
<evidence type="ECO:0000256" key="11">
    <source>
        <dbReference type="ARBA" id="ARBA00023242"/>
    </source>
</evidence>
<evidence type="ECO:0000256" key="9">
    <source>
        <dbReference type="ARBA" id="ARBA00023015"/>
    </source>
</evidence>
<dbReference type="PANTHER" id="PTHR23110">
    <property type="entry name" value="BTB DOMAIN TRANSCRIPTION FACTOR"/>
    <property type="match status" value="1"/>
</dbReference>
<dbReference type="GO" id="GO:0005634">
    <property type="term" value="C:nucleus"/>
    <property type="evidence" value="ECO:0007669"/>
    <property type="project" value="UniProtKB-SubCell"/>
</dbReference>
<evidence type="ECO:0000256" key="1">
    <source>
        <dbReference type="ARBA" id="ARBA00004123"/>
    </source>
</evidence>
<dbReference type="PANTHER" id="PTHR23110:SF111">
    <property type="entry name" value="LONGITUDINALS LACKING PROTEIN, ISOFORMS F_I_K_T"/>
    <property type="match status" value="1"/>
</dbReference>
<evidence type="ECO:0000256" key="3">
    <source>
        <dbReference type="ARBA" id="ARBA00022723"/>
    </source>
</evidence>
<keyword evidence="18" id="KW-1185">Reference proteome</keyword>
<dbReference type="GO" id="GO:0048813">
    <property type="term" value="P:dendrite morphogenesis"/>
    <property type="evidence" value="ECO:0007669"/>
    <property type="project" value="UniProtKB-ARBA"/>
</dbReference>
<dbReference type="InterPro" id="IPR011333">
    <property type="entry name" value="SKP1/BTB/POZ_sf"/>
</dbReference>
<gene>
    <name evidence="17" type="ORF">R5R35_010036</name>
</gene>
<feature type="compositionally biased region" description="Low complexity" evidence="14">
    <location>
        <begin position="203"/>
        <end position="214"/>
    </location>
</feature>
<dbReference type="AlphaFoldDB" id="A0AAN9VSU8"/>
<dbReference type="GO" id="GO:0045467">
    <property type="term" value="P:R7 cell development"/>
    <property type="evidence" value="ECO:0007669"/>
    <property type="project" value="UniProtKB-ARBA"/>
</dbReference>
<dbReference type="GO" id="GO:0008270">
    <property type="term" value="F:zinc ion binding"/>
    <property type="evidence" value="ECO:0007669"/>
    <property type="project" value="UniProtKB-KW"/>
</dbReference>
<evidence type="ECO:0000256" key="13">
    <source>
        <dbReference type="PROSITE-ProRule" id="PRU00042"/>
    </source>
</evidence>
<keyword evidence="2" id="KW-0217">Developmental protein</keyword>
<keyword evidence="9" id="KW-0805">Transcription regulation</keyword>
<keyword evidence="6" id="KW-0221">Differentiation</keyword>
<keyword evidence="5 13" id="KW-0863">Zinc-finger</keyword>
<dbReference type="CDD" id="cd18315">
    <property type="entry name" value="BTB_POZ_BAB-like"/>
    <property type="match status" value="1"/>
</dbReference>
<evidence type="ECO:0000256" key="12">
    <source>
        <dbReference type="ARBA" id="ARBA00037382"/>
    </source>
</evidence>
<evidence type="ECO:0000256" key="6">
    <source>
        <dbReference type="ARBA" id="ARBA00022782"/>
    </source>
</evidence>
<sequence>MNCEELSLRWQDHHEALLAVFENLLRSNTLVDCTLAAEGRTLKAHKVVLSACSPYFQTVFKEESEKHPIIILKDVKFWTLKAVVDFVYRGEVKIRENQLGAFLEVAESLQIKGLGTGTDEESEEKEAASNFSEQSRDVSTSPTPRKRIRRNRSSVSEGDNNVTDFNSLNNNCQYSPQHQNQSTKASNTPSTSDISIPAHGAVSNSNSSVSGTRSNDSKFETNQHSKRILPLDKSSCPENVPVIKLEPEDSKLDFSDEAADDLMEYRTVVKDMDAGLNADPIHGQSNPHVYADFAQSYVETEDQDPKHPFMSGQEVPLHSLQDLPSSNVETVDLSSDDSSFTQRDYSSRGGHGFVVGGGGEGDDGSGDGGGATAAAADYAGRKHACTFCPKRFCTPTKLATHVRTHTGERPFACGTCGRAFRQPVHLRSHAARVHGQLL</sequence>
<dbReference type="Gene3D" id="3.30.160.60">
    <property type="entry name" value="Classic Zinc Finger"/>
    <property type="match status" value="2"/>
</dbReference>
<feature type="domain" description="C2H2-type" evidence="16">
    <location>
        <begin position="383"/>
        <end position="410"/>
    </location>
</feature>
<evidence type="ECO:0000256" key="10">
    <source>
        <dbReference type="ARBA" id="ARBA00023163"/>
    </source>
</evidence>
<dbReference type="FunFam" id="3.30.160.60:FF:001049">
    <property type="entry name" value="zinc finger protein 319"/>
    <property type="match status" value="1"/>
</dbReference>
<dbReference type="InterPro" id="IPR036236">
    <property type="entry name" value="Znf_C2H2_sf"/>
</dbReference>
<accession>A0AAN9VSU8</accession>
<keyword evidence="7" id="KW-0862">Zinc</keyword>
<dbReference type="PROSITE" id="PS50157">
    <property type="entry name" value="ZINC_FINGER_C2H2_2"/>
    <property type="match status" value="2"/>
</dbReference>
<feature type="region of interest" description="Disordered" evidence="14">
    <location>
        <begin position="114"/>
        <end position="235"/>
    </location>
</feature>
<evidence type="ECO:0000256" key="2">
    <source>
        <dbReference type="ARBA" id="ARBA00022473"/>
    </source>
</evidence>
<feature type="compositionally biased region" description="Polar residues" evidence="14">
    <location>
        <begin position="129"/>
        <end position="143"/>
    </location>
</feature>
<dbReference type="InterPro" id="IPR013087">
    <property type="entry name" value="Znf_C2H2_type"/>
</dbReference>
<dbReference type="GO" id="GO:0007464">
    <property type="term" value="P:R3/R4 cell fate commitment"/>
    <property type="evidence" value="ECO:0007669"/>
    <property type="project" value="UniProtKB-ARBA"/>
</dbReference>
<keyword evidence="4" id="KW-0677">Repeat</keyword>
<proteinExistence type="predicted"/>
<dbReference type="GO" id="GO:0007526">
    <property type="term" value="P:larval somatic muscle development"/>
    <property type="evidence" value="ECO:0007669"/>
    <property type="project" value="UniProtKB-ARBA"/>
</dbReference>
<dbReference type="Gene3D" id="3.30.710.10">
    <property type="entry name" value="Potassium Channel Kv1.1, Chain A"/>
    <property type="match status" value="1"/>
</dbReference>
<dbReference type="GO" id="GO:0006357">
    <property type="term" value="P:regulation of transcription by RNA polymerase II"/>
    <property type="evidence" value="ECO:0007669"/>
    <property type="project" value="TreeGrafter"/>
</dbReference>
<dbReference type="PROSITE" id="PS00028">
    <property type="entry name" value="ZINC_FINGER_C2H2_1"/>
    <property type="match status" value="2"/>
</dbReference>
<dbReference type="SMART" id="SM00225">
    <property type="entry name" value="BTB"/>
    <property type="match status" value="1"/>
</dbReference>
<feature type="compositionally biased region" description="Polar residues" evidence="14">
    <location>
        <begin position="153"/>
        <end position="194"/>
    </location>
</feature>
<feature type="region of interest" description="Disordered" evidence="14">
    <location>
        <begin position="328"/>
        <end position="372"/>
    </location>
</feature>
<evidence type="ECO:0000256" key="8">
    <source>
        <dbReference type="ARBA" id="ARBA00022902"/>
    </source>
</evidence>
<dbReference type="EMBL" id="JAZDUA010000071">
    <property type="protein sequence ID" value="KAK7869678.1"/>
    <property type="molecule type" value="Genomic_DNA"/>
</dbReference>
<dbReference type="PROSITE" id="PS50097">
    <property type="entry name" value="BTB"/>
    <property type="match status" value="1"/>
</dbReference>
<dbReference type="GO" id="GO:0008406">
    <property type="term" value="P:gonad development"/>
    <property type="evidence" value="ECO:0007669"/>
    <property type="project" value="UniProtKB-ARBA"/>
</dbReference>
<evidence type="ECO:0000256" key="14">
    <source>
        <dbReference type="SAM" id="MobiDB-lite"/>
    </source>
</evidence>
<keyword evidence="11" id="KW-0539">Nucleus</keyword>
<dbReference type="SMART" id="SM00355">
    <property type="entry name" value="ZnF_C2H2"/>
    <property type="match status" value="2"/>
</dbReference>
<feature type="compositionally biased region" description="Polar residues" evidence="14">
    <location>
        <begin position="328"/>
        <end position="344"/>
    </location>
</feature>
<dbReference type="SUPFAM" id="SSF57667">
    <property type="entry name" value="beta-beta-alpha zinc fingers"/>
    <property type="match status" value="1"/>
</dbReference>
<evidence type="ECO:0000256" key="4">
    <source>
        <dbReference type="ARBA" id="ARBA00022737"/>
    </source>
</evidence>
<keyword evidence="8" id="KW-0524">Neurogenesis</keyword>
<dbReference type="GO" id="GO:0016199">
    <property type="term" value="P:axon midline choice point recognition"/>
    <property type="evidence" value="ECO:0007669"/>
    <property type="project" value="UniProtKB-ARBA"/>
</dbReference>
<feature type="compositionally biased region" description="Gly residues" evidence="14">
    <location>
        <begin position="349"/>
        <end position="359"/>
    </location>
</feature>
<dbReference type="Proteomes" id="UP001378592">
    <property type="component" value="Unassembled WGS sequence"/>
</dbReference>
<comment type="caution">
    <text evidence="17">The sequence shown here is derived from an EMBL/GenBank/DDBJ whole genome shotgun (WGS) entry which is preliminary data.</text>
</comment>
<organism evidence="17 18">
    <name type="scientific">Gryllus longicercus</name>
    <dbReference type="NCBI Taxonomy" id="2509291"/>
    <lineage>
        <taxon>Eukaryota</taxon>
        <taxon>Metazoa</taxon>
        <taxon>Ecdysozoa</taxon>
        <taxon>Arthropoda</taxon>
        <taxon>Hexapoda</taxon>
        <taxon>Insecta</taxon>
        <taxon>Pterygota</taxon>
        <taxon>Neoptera</taxon>
        <taxon>Polyneoptera</taxon>
        <taxon>Orthoptera</taxon>
        <taxon>Ensifera</taxon>
        <taxon>Gryllidea</taxon>
        <taxon>Grylloidea</taxon>
        <taxon>Gryllidae</taxon>
        <taxon>Gryllinae</taxon>
        <taxon>Gryllus</taxon>
    </lineage>
</organism>
<feature type="domain" description="BTB" evidence="15">
    <location>
        <begin position="31"/>
        <end position="96"/>
    </location>
</feature>
<protein>
    <submittedName>
        <fullName evidence="17">Uncharacterized protein</fullName>
    </submittedName>
</protein>
<dbReference type="InterPro" id="IPR051095">
    <property type="entry name" value="Dros_DevTransReg"/>
</dbReference>
<comment type="function">
    <text evidence="12">Putative transcription factor required for axon growth and guidance in the central and peripheral nervous systems. Repels CNS axons away from the midline by promoting the expression of the midline repellent sli and its receptor robo.</text>
</comment>
<evidence type="ECO:0000256" key="5">
    <source>
        <dbReference type="ARBA" id="ARBA00022771"/>
    </source>
</evidence>
<evidence type="ECO:0000256" key="7">
    <source>
        <dbReference type="ARBA" id="ARBA00022833"/>
    </source>
</evidence>
<reference evidence="17 18" key="1">
    <citation type="submission" date="2024-03" db="EMBL/GenBank/DDBJ databases">
        <title>The genome assembly and annotation of the cricket Gryllus longicercus Weissman &amp; Gray.</title>
        <authorList>
            <person name="Szrajer S."/>
            <person name="Gray D."/>
            <person name="Ylla G."/>
        </authorList>
    </citation>
    <scope>NUCLEOTIDE SEQUENCE [LARGE SCALE GENOMIC DNA]</scope>
    <source>
        <strain evidence="17">DAG 2021-001</strain>
        <tissue evidence="17">Whole body minus gut</tissue>
    </source>
</reference>
<evidence type="ECO:0000259" key="16">
    <source>
        <dbReference type="PROSITE" id="PS50157"/>
    </source>
</evidence>
<dbReference type="Pfam" id="PF00096">
    <property type="entry name" value="zf-C2H2"/>
    <property type="match status" value="2"/>
</dbReference>
<name>A0AAN9VSU8_9ORTH</name>